<evidence type="ECO:0000256" key="1">
    <source>
        <dbReference type="ARBA" id="ARBA00004496"/>
    </source>
</evidence>
<dbReference type="GO" id="GO:0006729">
    <property type="term" value="P:tetrahydrobiopterin biosynthetic process"/>
    <property type="evidence" value="ECO:0007669"/>
    <property type="project" value="TreeGrafter"/>
</dbReference>
<dbReference type="Proteomes" id="UP001152799">
    <property type="component" value="Unassembled WGS sequence"/>
</dbReference>
<evidence type="ECO:0000313" key="5">
    <source>
        <dbReference type="EMBL" id="CAH1183049.1"/>
    </source>
</evidence>
<dbReference type="GO" id="GO:0005737">
    <property type="term" value="C:cytoplasm"/>
    <property type="evidence" value="ECO:0007669"/>
    <property type="project" value="UniProtKB-SubCell"/>
</dbReference>
<dbReference type="InterPro" id="IPR028039">
    <property type="entry name" value="CCDC32"/>
</dbReference>
<dbReference type="OrthoDB" id="153074at2759"/>
<accession>A0A9P0DZM8</accession>
<dbReference type="InterPro" id="IPR002347">
    <property type="entry name" value="SDR_fam"/>
</dbReference>
<dbReference type="Gene3D" id="3.40.50.720">
    <property type="entry name" value="NAD(P)-binding Rossmann-like Domain"/>
    <property type="match status" value="1"/>
</dbReference>
<proteinExistence type="predicted"/>
<dbReference type="Pfam" id="PF14989">
    <property type="entry name" value="CCDC32"/>
    <property type="match status" value="1"/>
</dbReference>
<dbReference type="PANTHER" id="PTHR44085">
    <property type="entry name" value="SEPIAPTERIN REDUCTASE"/>
    <property type="match status" value="1"/>
</dbReference>
<comment type="caution">
    <text evidence="5">The sequence shown here is derived from an EMBL/GenBank/DDBJ whole genome shotgun (WGS) entry which is preliminary data.</text>
</comment>
<evidence type="ECO:0000313" key="6">
    <source>
        <dbReference type="Proteomes" id="UP001152799"/>
    </source>
</evidence>
<dbReference type="InterPro" id="IPR036291">
    <property type="entry name" value="NAD(P)-bd_dom_sf"/>
</dbReference>
<dbReference type="GO" id="GO:0004757">
    <property type="term" value="F:sepiapterin reductase (NADP+) activity"/>
    <property type="evidence" value="ECO:0007669"/>
    <property type="project" value="TreeGrafter"/>
</dbReference>
<keyword evidence="4" id="KW-0560">Oxidoreductase</keyword>
<dbReference type="AlphaFoldDB" id="A0A9P0DZM8"/>
<protein>
    <recommendedName>
        <fullName evidence="7">Sepiapterin reductase</fullName>
    </recommendedName>
</protein>
<evidence type="ECO:0000256" key="2">
    <source>
        <dbReference type="ARBA" id="ARBA00022490"/>
    </source>
</evidence>
<dbReference type="EMBL" id="CAKJTU040000004">
    <property type="protein sequence ID" value="CAH1183049.1"/>
    <property type="molecule type" value="Genomic_DNA"/>
</dbReference>
<dbReference type="PANTHER" id="PTHR44085:SF2">
    <property type="entry name" value="SEPIAPTERIN REDUCTASE"/>
    <property type="match status" value="1"/>
</dbReference>
<gene>
    <name evidence="5" type="ORF">CEUTPL_LOCUS14546</name>
</gene>
<sequence length="304" mass="34346">MADPWPITPKKNNTKITKFEDNFAPTPKLPDHAQYLAILEAKLRKLKSDPDFLRQLQEKREACLRRLLDSDLQLSFDSLSQEEAVELIKYDQLTRSQEGLDQTKSLIISESLTVLTHIVDLSKPDKALYENMLSNIDLSGIEVAYLFHNAGHVGVLKQTTELNDLQTWQQYFDLNLFSAILLNNAFLAKILGPKLVVVNITSLVGRVPFANMSMYGTGKAARELFFKVLALEQPNVTVLNYSPGPVLTEMFNSICDKADSEDLRLQFQQMRQSSVLTTTQTVAKLLDILHKGAYKSGDTIDYFD</sequence>
<comment type="subcellular location">
    <subcellularLocation>
        <location evidence="1">Cytoplasm</location>
    </subcellularLocation>
</comment>
<organism evidence="5 6">
    <name type="scientific">Ceutorhynchus assimilis</name>
    <name type="common">cabbage seed weevil</name>
    <dbReference type="NCBI Taxonomy" id="467358"/>
    <lineage>
        <taxon>Eukaryota</taxon>
        <taxon>Metazoa</taxon>
        <taxon>Ecdysozoa</taxon>
        <taxon>Arthropoda</taxon>
        <taxon>Hexapoda</taxon>
        <taxon>Insecta</taxon>
        <taxon>Pterygota</taxon>
        <taxon>Neoptera</taxon>
        <taxon>Endopterygota</taxon>
        <taxon>Coleoptera</taxon>
        <taxon>Polyphaga</taxon>
        <taxon>Cucujiformia</taxon>
        <taxon>Curculionidae</taxon>
        <taxon>Ceutorhynchinae</taxon>
        <taxon>Ceutorhynchus</taxon>
    </lineage>
</organism>
<evidence type="ECO:0000256" key="3">
    <source>
        <dbReference type="ARBA" id="ARBA00022857"/>
    </source>
</evidence>
<keyword evidence="6" id="KW-1185">Reference proteome</keyword>
<dbReference type="Pfam" id="PF00106">
    <property type="entry name" value="adh_short"/>
    <property type="match status" value="1"/>
</dbReference>
<evidence type="ECO:0008006" key="7">
    <source>
        <dbReference type="Google" id="ProtNLM"/>
    </source>
</evidence>
<reference evidence="5" key="1">
    <citation type="submission" date="2022-01" db="EMBL/GenBank/DDBJ databases">
        <authorList>
            <person name="King R."/>
        </authorList>
    </citation>
    <scope>NUCLEOTIDE SEQUENCE</scope>
</reference>
<keyword evidence="2" id="KW-0963">Cytoplasm</keyword>
<name>A0A9P0DZM8_9CUCU</name>
<keyword evidence="3" id="KW-0521">NADP</keyword>
<dbReference type="InterPro" id="IPR051721">
    <property type="entry name" value="Biopterin_syn/organic_redct"/>
</dbReference>
<evidence type="ECO:0000256" key="4">
    <source>
        <dbReference type="ARBA" id="ARBA00023002"/>
    </source>
</evidence>
<dbReference type="SUPFAM" id="SSF51735">
    <property type="entry name" value="NAD(P)-binding Rossmann-fold domains"/>
    <property type="match status" value="1"/>
</dbReference>